<dbReference type="Proteomes" id="UP000612055">
    <property type="component" value="Unassembled WGS sequence"/>
</dbReference>
<dbReference type="AlphaFoldDB" id="A0A836C354"/>
<keyword evidence="2" id="KW-1185">Reference proteome</keyword>
<dbReference type="EMBL" id="JAEHOE010000014">
    <property type="protein sequence ID" value="KAG2497487.1"/>
    <property type="molecule type" value="Genomic_DNA"/>
</dbReference>
<evidence type="ECO:0000313" key="1">
    <source>
        <dbReference type="EMBL" id="KAG2497487.1"/>
    </source>
</evidence>
<comment type="caution">
    <text evidence="1">The sequence shown here is derived from an EMBL/GenBank/DDBJ whole genome shotgun (WGS) entry which is preliminary data.</text>
</comment>
<evidence type="ECO:0000313" key="2">
    <source>
        <dbReference type="Proteomes" id="UP000612055"/>
    </source>
</evidence>
<accession>A0A836C354</accession>
<proteinExistence type="predicted"/>
<protein>
    <submittedName>
        <fullName evidence="1">Uncharacterized protein</fullName>
    </submittedName>
</protein>
<gene>
    <name evidence="1" type="ORF">HYH03_004640</name>
</gene>
<reference evidence="1" key="1">
    <citation type="journal article" date="2020" name="bioRxiv">
        <title>Comparative genomics of Chlamydomonas.</title>
        <authorList>
            <person name="Craig R.J."/>
            <person name="Hasan A.R."/>
            <person name="Ness R.W."/>
            <person name="Keightley P.D."/>
        </authorList>
    </citation>
    <scope>NUCLEOTIDE SEQUENCE</scope>
    <source>
        <strain evidence="1">CCAP 11/70</strain>
    </source>
</reference>
<name>A0A836C354_9CHLO</name>
<sequence length="125" mass="13555">MQGRKTLRSPGEPLWQYVPGSNRGVAAAGTKQRSPVACGINGRVPLTGFAVPNLNYCPEYELTLEELGDILIEELPAAVGWAPPTSRLELVGDLQLKPGGYPTATIRTARQSLRHPRAVDAPWRP</sequence>
<organism evidence="1 2">
    <name type="scientific">Edaphochlamys debaryana</name>
    <dbReference type="NCBI Taxonomy" id="47281"/>
    <lineage>
        <taxon>Eukaryota</taxon>
        <taxon>Viridiplantae</taxon>
        <taxon>Chlorophyta</taxon>
        <taxon>core chlorophytes</taxon>
        <taxon>Chlorophyceae</taxon>
        <taxon>CS clade</taxon>
        <taxon>Chlamydomonadales</taxon>
        <taxon>Chlamydomonadales incertae sedis</taxon>
        <taxon>Edaphochlamys</taxon>
    </lineage>
</organism>